<feature type="chain" id="PRO_5022702486" evidence="2">
    <location>
        <begin position="24"/>
        <end position="143"/>
    </location>
</feature>
<dbReference type="PANTHER" id="PTHR34789:SF1">
    <property type="entry name" value="EXPRESSED PROTEIN"/>
    <property type="match status" value="1"/>
</dbReference>
<feature type="region of interest" description="Disordered" evidence="1">
    <location>
        <begin position="25"/>
        <end position="49"/>
    </location>
</feature>
<dbReference type="OrthoDB" id="1107388at2759"/>
<protein>
    <submittedName>
        <fullName evidence="3">Glycine-rich family protein</fullName>
    </submittedName>
</protein>
<name>A0A5A7NY29_STRAF</name>
<sequence length="143" mass="14305">MKPTNLTLLLTILLLASAAVSLATRPDPDGSAQQKKTSTKGGANDVPGMGGFFGPGGGFNIPGFGPVVGGGYGSGFGGPNGGRSKSGIVRNSVTCQDKGPCYNKKLICPKKCFTAYGRSGKGYGYGGGGGGCNIDCKKCRATC</sequence>
<organism evidence="3 4">
    <name type="scientific">Striga asiatica</name>
    <name type="common">Asiatic witchweed</name>
    <name type="synonym">Buchnera asiatica</name>
    <dbReference type="NCBI Taxonomy" id="4170"/>
    <lineage>
        <taxon>Eukaryota</taxon>
        <taxon>Viridiplantae</taxon>
        <taxon>Streptophyta</taxon>
        <taxon>Embryophyta</taxon>
        <taxon>Tracheophyta</taxon>
        <taxon>Spermatophyta</taxon>
        <taxon>Magnoliopsida</taxon>
        <taxon>eudicotyledons</taxon>
        <taxon>Gunneridae</taxon>
        <taxon>Pentapetalae</taxon>
        <taxon>asterids</taxon>
        <taxon>lamiids</taxon>
        <taxon>Lamiales</taxon>
        <taxon>Orobanchaceae</taxon>
        <taxon>Buchnereae</taxon>
        <taxon>Striga</taxon>
    </lineage>
</organism>
<proteinExistence type="predicted"/>
<evidence type="ECO:0000313" key="4">
    <source>
        <dbReference type="Proteomes" id="UP000325081"/>
    </source>
</evidence>
<evidence type="ECO:0000313" key="3">
    <source>
        <dbReference type="EMBL" id="GER25419.1"/>
    </source>
</evidence>
<accession>A0A5A7NY29</accession>
<comment type="caution">
    <text evidence="3">The sequence shown here is derived from an EMBL/GenBank/DDBJ whole genome shotgun (WGS) entry which is preliminary data.</text>
</comment>
<dbReference type="Proteomes" id="UP000325081">
    <property type="component" value="Unassembled WGS sequence"/>
</dbReference>
<evidence type="ECO:0000256" key="1">
    <source>
        <dbReference type="SAM" id="MobiDB-lite"/>
    </source>
</evidence>
<dbReference type="AlphaFoldDB" id="A0A5A7NY29"/>
<reference evidence="4" key="1">
    <citation type="journal article" date="2019" name="Curr. Biol.">
        <title>Genome Sequence of Striga asiatica Provides Insight into the Evolution of Plant Parasitism.</title>
        <authorList>
            <person name="Yoshida S."/>
            <person name="Kim S."/>
            <person name="Wafula E.K."/>
            <person name="Tanskanen J."/>
            <person name="Kim Y.M."/>
            <person name="Honaas L."/>
            <person name="Yang Z."/>
            <person name="Spallek T."/>
            <person name="Conn C.E."/>
            <person name="Ichihashi Y."/>
            <person name="Cheong K."/>
            <person name="Cui S."/>
            <person name="Der J.P."/>
            <person name="Gundlach H."/>
            <person name="Jiao Y."/>
            <person name="Hori C."/>
            <person name="Ishida J.K."/>
            <person name="Kasahara H."/>
            <person name="Kiba T."/>
            <person name="Kim M.S."/>
            <person name="Koo N."/>
            <person name="Laohavisit A."/>
            <person name="Lee Y.H."/>
            <person name="Lumba S."/>
            <person name="McCourt P."/>
            <person name="Mortimer J.C."/>
            <person name="Mutuku J.M."/>
            <person name="Nomura T."/>
            <person name="Sasaki-Sekimoto Y."/>
            <person name="Seto Y."/>
            <person name="Wang Y."/>
            <person name="Wakatake T."/>
            <person name="Sakakibara H."/>
            <person name="Demura T."/>
            <person name="Yamaguchi S."/>
            <person name="Yoneyama K."/>
            <person name="Manabe R.I."/>
            <person name="Nelson D.C."/>
            <person name="Schulman A.H."/>
            <person name="Timko M.P."/>
            <person name="dePamphilis C.W."/>
            <person name="Choi D."/>
            <person name="Shirasu K."/>
        </authorList>
    </citation>
    <scope>NUCLEOTIDE SEQUENCE [LARGE SCALE GENOMIC DNA]</scope>
    <source>
        <strain evidence="4">cv. UVA1</strain>
    </source>
</reference>
<evidence type="ECO:0000256" key="2">
    <source>
        <dbReference type="SAM" id="SignalP"/>
    </source>
</evidence>
<keyword evidence="2" id="KW-0732">Signal</keyword>
<feature type="compositionally biased region" description="Polar residues" evidence="1">
    <location>
        <begin position="31"/>
        <end position="41"/>
    </location>
</feature>
<gene>
    <name evidence="3" type="ORF">STAS_00992</name>
</gene>
<feature type="signal peptide" evidence="2">
    <location>
        <begin position="1"/>
        <end position="23"/>
    </location>
</feature>
<dbReference type="PANTHER" id="PTHR34789">
    <property type="entry name" value="EXPRESSED PROTEIN"/>
    <property type="match status" value="1"/>
</dbReference>
<keyword evidence="4" id="KW-1185">Reference proteome</keyword>
<dbReference type="EMBL" id="BKCP01000003">
    <property type="protein sequence ID" value="GER25419.1"/>
    <property type="molecule type" value="Genomic_DNA"/>
</dbReference>